<evidence type="ECO:0000313" key="4">
    <source>
        <dbReference type="EMBL" id="CAJ36612.1"/>
    </source>
</evidence>
<reference evidence="4 5" key="1">
    <citation type="journal article" date="2006" name="Science">
        <title>Genome of rice cluster I archaea -- the key methane producers in the rice rhizosphere.</title>
        <authorList>
            <person name="Erkel C."/>
            <person name="Kube M."/>
            <person name="Reinhardt R."/>
            <person name="Liesack W."/>
        </authorList>
    </citation>
    <scope>NUCLEOTIDE SEQUENCE [LARGE SCALE GENOMIC DNA]</scope>
    <source>
        <strain evidence="5">DSM 22066 / NBRC 105507 / MRE50</strain>
    </source>
</reference>
<dbReference type="GO" id="GO:0005975">
    <property type="term" value="P:carbohydrate metabolic process"/>
    <property type="evidence" value="ECO:0007669"/>
    <property type="project" value="InterPro"/>
</dbReference>
<dbReference type="OrthoDB" id="64936at2157"/>
<dbReference type="EC" id="3.2.1.1" evidence="4"/>
<accession>Q0W4T1</accession>
<evidence type="ECO:0000259" key="3">
    <source>
        <dbReference type="Pfam" id="PF03065"/>
    </source>
</evidence>
<dbReference type="InterPro" id="IPR052046">
    <property type="entry name" value="GH57_Enzymes"/>
</dbReference>
<name>Q0W4T1_METAR</name>
<dbReference type="Pfam" id="PF03065">
    <property type="entry name" value="Glyco_hydro_57"/>
    <property type="match status" value="1"/>
</dbReference>
<gene>
    <name evidence="4" type="primary">amyA</name>
    <name evidence="4" type="ORF">RCIX1323</name>
</gene>
<dbReference type="KEGG" id="rci:RCIX1323"/>
<dbReference type="SUPFAM" id="SSF88713">
    <property type="entry name" value="Glycoside hydrolase/deacetylase"/>
    <property type="match status" value="1"/>
</dbReference>
<evidence type="ECO:0000256" key="1">
    <source>
        <dbReference type="ARBA" id="ARBA00006821"/>
    </source>
</evidence>
<dbReference type="PANTHER" id="PTHR36306:SF1">
    <property type="entry name" value="ALPHA-AMYLASE-RELATED"/>
    <property type="match status" value="1"/>
</dbReference>
<keyword evidence="5" id="KW-1185">Reference proteome</keyword>
<evidence type="ECO:0000313" key="5">
    <source>
        <dbReference type="Proteomes" id="UP000000663"/>
    </source>
</evidence>
<dbReference type="AlphaFoldDB" id="Q0W4T1"/>
<organism evidence="4 5">
    <name type="scientific">Methanocella arvoryzae (strain DSM 22066 / NBRC 105507 / MRE50)</name>
    <dbReference type="NCBI Taxonomy" id="351160"/>
    <lineage>
        <taxon>Archaea</taxon>
        <taxon>Methanobacteriati</taxon>
        <taxon>Methanobacteriota</taxon>
        <taxon>Stenosarchaea group</taxon>
        <taxon>Methanomicrobia</taxon>
        <taxon>Methanocellales</taxon>
        <taxon>Methanocellaceae</taxon>
        <taxon>Methanocella</taxon>
    </lineage>
</organism>
<dbReference type="EMBL" id="AM114193">
    <property type="protein sequence ID" value="CAJ36612.1"/>
    <property type="molecule type" value="Genomic_DNA"/>
</dbReference>
<protein>
    <submittedName>
        <fullName evidence="4">Alpha-amylase</fullName>
        <ecNumber evidence="4">3.2.1.1</ecNumber>
    </submittedName>
</protein>
<dbReference type="CDD" id="cd10795">
    <property type="entry name" value="GH57N_MJA1_like"/>
    <property type="match status" value="1"/>
</dbReference>
<comment type="similarity">
    <text evidence="1">Belongs to the glycosyl hydrolase 57 family.</text>
</comment>
<feature type="domain" description="Glycoside hydrolase family 57 N-terminal" evidence="3">
    <location>
        <begin position="6"/>
        <end position="278"/>
    </location>
</feature>
<proteinExistence type="inferred from homology"/>
<dbReference type="Gene3D" id="3.20.110.20">
    <property type="match status" value="1"/>
</dbReference>
<dbReference type="InterPro" id="IPR004300">
    <property type="entry name" value="Glyco_hydro_57_N"/>
</dbReference>
<sequence>MTRLCIGFEVHQPYRLNSGFRPGNYGGKSPEEAYFSGINREILERVCRKCYNPATALVLELLDQGFKCAFSLSGTLVEQLEKWEPDTLGLFEEVARHRNAEMLCQTYYHSVASLFDDPSEFEEQVRLHRQLMRDAFGVTPAVMENTEFLFNNAIAESAKRLGFKAIYSEGVERLLGWRSPNYVYSCRGINLLLRNYQLSDDIAFRFTNRQWPEWPLTADKYASWLAATPGDYVNVFIDYETFGEHQWEDTGIFEFLRWLPRECKARGVEFWKPSEIASLPAAEALNVEETVSWADVEKDISAWLGNTMQHMAIKEVQRGEAFASDKKTWRLLQTSDHFYYMASKFGSCGDVHSYFSPEACTNIEAFDMYMRVLSDFELRAAQKMKPKQVAMELRCLPPEQAFRFRTPRAYTGFSAYSLDDFADLLNFVPEDSLQYHLSRDDYSSWIRDVLNDPGLAEDVSKCGNRIELLEVTDRRRKELWSRLKGAGPAERRREEVWSRSR</sequence>
<dbReference type="GO" id="GO:0004556">
    <property type="term" value="F:alpha-amylase activity"/>
    <property type="evidence" value="ECO:0007669"/>
    <property type="project" value="UniProtKB-EC"/>
</dbReference>
<keyword evidence="4" id="KW-0326">Glycosidase</keyword>
<dbReference type="STRING" id="351160.RCIX1323"/>
<dbReference type="PANTHER" id="PTHR36306">
    <property type="entry name" value="ALPHA-AMYLASE-RELATED-RELATED"/>
    <property type="match status" value="1"/>
</dbReference>
<dbReference type="eggNOG" id="arCOG03278">
    <property type="taxonomic scope" value="Archaea"/>
</dbReference>
<keyword evidence="2" id="KW-0119">Carbohydrate metabolism</keyword>
<dbReference type="InterPro" id="IPR011330">
    <property type="entry name" value="Glyco_hydro/deAcase_b/a-brl"/>
</dbReference>
<dbReference type="RefSeq" id="WP_012035936.1">
    <property type="nucleotide sequence ID" value="NC_009464.1"/>
</dbReference>
<evidence type="ECO:0000256" key="2">
    <source>
        <dbReference type="ARBA" id="ARBA00023277"/>
    </source>
</evidence>
<dbReference type="Proteomes" id="UP000000663">
    <property type="component" value="Chromosome"/>
</dbReference>
<keyword evidence="4" id="KW-0378">Hydrolase</keyword>
<dbReference type="PATRIC" id="fig|351160.9.peg.1649"/>
<dbReference type="CAZy" id="GH57">
    <property type="family name" value="Glycoside Hydrolase Family 57"/>
</dbReference>
<dbReference type="GeneID" id="5143471"/>